<comment type="subcellular location">
    <subcellularLocation>
        <location evidence="1">Mitochondrion outer membrane</location>
        <topology evidence="1">Peripheral membrane protein</topology>
    </subcellularLocation>
</comment>
<dbReference type="InterPro" id="IPR016040">
    <property type="entry name" value="NAD(P)-bd_dom"/>
</dbReference>
<dbReference type="EMBL" id="ML179543">
    <property type="protein sequence ID" value="THU85504.1"/>
    <property type="molecule type" value="Genomic_DNA"/>
</dbReference>
<dbReference type="InterPro" id="IPR036291">
    <property type="entry name" value="NAD(P)-bd_dom_sf"/>
</dbReference>
<dbReference type="Proteomes" id="UP000297245">
    <property type="component" value="Unassembled WGS sequence"/>
</dbReference>
<organism evidence="4 5">
    <name type="scientific">Dendrothele bispora (strain CBS 962.96)</name>
    <dbReference type="NCBI Taxonomy" id="1314807"/>
    <lineage>
        <taxon>Eukaryota</taxon>
        <taxon>Fungi</taxon>
        <taxon>Dikarya</taxon>
        <taxon>Basidiomycota</taxon>
        <taxon>Agaricomycotina</taxon>
        <taxon>Agaricomycetes</taxon>
        <taxon>Agaricomycetidae</taxon>
        <taxon>Agaricales</taxon>
        <taxon>Agaricales incertae sedis</taxon>
        <taxon>Dendrothele</taxon>
    </lineage>
</organism>
<dbReference type="GO" id="GO:0005741">
    <property type="term" value="C:mitochondrial outer membrane"/>
    <property type="evidence" value="ECO:0007669"/>
    <property type="project" value="UniProtKB-SubCell"/>
</dbReference>
<keyword evidence="5" id="KW-1185">Reference proteome</keyword>
<dbReference type="SUPFAM" id="SSF51735">
    <property type="entry name" value="NAD(P)-binding Rossmann-fold domains"/>
    <property type="match status" value="1"/>
</dbReference>
<feature type="domain" description="NAD(P)-binding" evidence="3">
    <location>
        <begin position="10"/>
        <end position="142"/>
    </location>
</feature>
<dbReference type="AlphaFoldDB" id="A0A4S8L9Q4"/>
<protein>
    <recommendedName>
        <fullName evidence="3">NAD(P)-binding domain-containing protein</fullName>
    </recommendedName>
</protein>
<dbReference type="GO" id="GO:0051170">
    <property type="term" value="P:import into nucleus"/>
    <property type="evidence" value="ECO:0007669"/>
    <property type="project" value="TreeGrafter"/>
</dbReference>
<evidence type="ECO:0000259" key="3">
    <source>
        <dbReference type="Pfam" id="PF13460"/>
    </source>
</evidence>
<evidence type="ECO:0000256" key="2">
    <source>
        <dbReference type="ARBA" id="ARBA00006617"/>
    </source>
</evidence>
<evidence type="ECO:0000313" key="5">
    <source>
        <dbReference type="Proteomes" id="UP000297245"/>
    </source>
</evidence>
<dbReference type="PANTHER" id="PTHR14097:SF7">
    <property type="entry name" value="OXIDOREDUCTASE HTATIP2"/>
    <property type="match status" value="1"/>
</dbReference>
<accession>A0A4S8L9Q4</accession>
<dbReference type="Pfam" id="PF13460">
    <property type="entry name" value="NAD_binding_10"/>
    <property type="match status" value="1"/>
</dbReference>
<dbReference type="OrthoDB" id="430436at2759"/>
<evidence type="ECO:0000256" key="1">
    <source>
        <dbReference type="ARBA" id="ARBA00004450"/>
    </source>
</evidence>
<reference evidence="4 5" key="1">
    <citation type="journal article" date="2019" name="Nat. Ecol. Evol.">
        <title>Megaphylogeny resolves global patterns of mushroom evolution.</title>
        <authorList>
            <person name="Varga T."/>
            <person name="Krizsan K."/>
            <person name="Foldi C."/>
            <person name="Dima B."/>
            <person name="Sanchez-Garcia M."/>
            <person name="Sanchez-Ramirez S."/>
            <person name="Szollosi G.J."/>
            <person name="Szarkandi J.G."/>
            <person name="Papp V."/>
            <person name="Albert L."/>
            <person name="Andreopoulos W."/>
            <person name="Angelini C."/>
            <person name="Antonin V."/>
            <person name="Barry K.W."/>
            <person name="Bougher N.L."/>
            <person name="Buchanan P."/>
            <person name="Buyck B."/>
            <person name="Bense V."/>
            <person name="Catcheside P."/>
            <person name="Chovatia M."/>
            <person name="Cooper J."/>
            <person name="Damon W."/>
            <person name="Desjardin D."/>
            <person name="Finy P."/>
            <person name="Geml J."/>
            <person name="Haridas S."/>
            <person name="Hughes K."/>
            <person name="Justo A."/>
            <person name="Karasinski D."/>
            <person name="Kautmanova I."/>
            <person name="Kiss B."/>
            <person name="Kocsube S."/>
            <person name="Kotiranta H."/>
            <person name="LaButti K.M."/>
            <person name="Lechner B.E."/>
            <person name="Liimatainen K."/>
            <person name="Lipzen A."/>
            <person name="Lukacs Z."/>
            <person name="Mihaltcheva S."/>
            <person name="Morgado L.N."/>
            <person name="Niskanen T."/>
            <person name="Noordeloos M.E."/>
            <person name="Ohm R.A."/>
            <person name="Ortiz-Santana B."/>
            <person name="Ovrebo C."/>
            <person name="Racz N."/>
            <person name="Riley R."/>
            <person name="Savchenko A."/>
            <person name="Shiryaev A."/>
            <person name="Soop K."/>
            <person name="Spirin V."/>
            <person name="Szebenyi C."/>
            <person name="Tomsovsky M."/>
            <person name="Tulloss R.E."/>
            <person name="Uehling J."/>
            <person name="Grigoriev I.V."/>
            <person name="Vagvolgyi C."/>
            <person name="Papp T."/>
            <person name="Martin F.M."/>
            <person name="Miettinen O."/>
            <person name="Hibbett D.S."/>
            <person name="Nagy L.G."/>
        </authorList>
    </citation>
    <scope>NUCLEOTIDE SEQUENCE [LARGE SCALE GENOMIC DNA]</scope>
    <source>
        <strain evidence="4 5">CBS 962.96</strain>
    </source>
</reference>
<evidence type="ECO:0000313" key="4">
    <source>
        <dbReference type="EMBL" id="THU85504.1"/>
    </source>
</evidence>
<dbReference type="Gene3D" id="3.40.50.720">
    <property type="entry name" value="NAD(P)-binding Rossmann-like Domain"/>
    <property type="match status" value="1"/>
</dbReference>
<comment type="similarity">
    <text evidence="2">Belongs to the FMP52 family.</text>
</comment>
<gene>
    <name evidence="4" type="ORF">K435DRAFT_783303</name>
</gene>
<proteinExistence type="inferred from homology"/>
<name>A0A4S8L9Q4_DENBC</name>
<sequence>MSGKSALIVGATGQTGQYLLKELLASSHYSRVGEYGRRLTDLQTLSAGKEKLEQKQVDFEKLGESGMKDGKWDVVFITLGTTKKNAGSAEAFEKIDREYVLNAAREAKSSDPAHEQRLLYCSSGGANSRSPFLYPKSKGLTEEGLASLGYSDTIIFRPGMLAGTQRPESRPLESAAATLTGFIGRFTDSIEIKVADLGKAMGIAGHLGSANLPSEAKSTKENLAGKEVTVIGNAGALALARSNK</sequence>
<dbReference type="PANTHER" id="PTHR14097">
    <property type="entry name" value="OXIDOREDUCTASE HTATIP2"/>
    <property type="match status" value="1"/>
</dbReference>